<proteinExistence type="inferred from homology"/>
<evidence type="ECO:0000256" key="2">
    <source>
        <dbReference type="ARBA" id="ARBA00022741"/>
    </source>
</evidence>
<evidence type="ECO:0000259" key="4">
    <source>
        <dbReference type="PROSITE" id="PS50893"/>
    </source>
</evidence>
<dbReference type="OrthoDB" id="9806149at2"/>
<dbReference type="RefSeq" id="WP_071555614.1">
    <property type="nucleotide sequence ID" value="NZ_CP017886.1"/>
</dbReference>
<dbReference type="PROSITE" id="PS50893">
    <property type="entry name" value="ABC_TRANSPORTER_2"/>
    <property type="match status" value="1"/>
</dbReference>
<dbReference type="Pfam" id="PF00005">
    <property type="entry name" value="ABC_tran"/>
    <property type="match status" value="1"/>
</dbReference>
<organism evidence="5 6">
    <name type="scientific">Pseudomonas frederiksbergensis</name>
    <dbReference type="NCBI Taxonomy" id="104087"/>
    <lineage>
        <taxon>Bacteria</taxon>
        <taxon>Pseudomonadati</taxon>
        <taxon>Pseudomonadota</taxon>
        <taxon>Gammaproteobacteria</taxon>
        <taxon>Pseudomonadales</taxon>
        <taxon>Pseudomonadaceae</taxon>
        <taxon>Pseudomonas</taxon>
    </lineage>
</organism>
<dbReference type="GO" id="GO:0005524">
    <property type="term" value="F:ATP binding"/>
    <property type="evidence" value="ECO:0007669"/>
    <property type="project" value="UniProtKB-KW"/>
</dbReference>
<dbReference type="InterPro" id="IPR003593">
    <property type="entry name" value="AAA+_ATPase"/>
</dbReference>
<dbReference type="InterPro" id="IPR010230">
    <property type="entry name" value="FeS-cluster_ATPase_SufC"/>
</dbReference>
<accession>A0A1J0ETG3</accession>
<keyword evidence="3" id="KW-0067">ATP-binding</keyword>
<dbReference type="PANTHER" id="PTHR43204">
    <property type="entry name" value="ABC TRANSPORTER I FAMILY MEMBER 6, CHLOROPLASTIC"/>
    <property type="match status" value="1"/>
</dbReference>
<dbReference type="GeneID" id="46911844"/>
<gene>
    <name evidence="5" type="ORF">BLL42_26500</name>
</gene>
<dbReference type="CDD" id="cd03217">
    <property type="entry name" value="ABC_FeS_Assembly"/>
    <property type="match status" value="1"/>
</dbReference>
<dbReference type="InterPro" id="IPR003439">
    <property type="entry name" value="ABC_transporter-like_ATP-bd"/>
</dbReference>
<dbReference type="PANTHER" id="PTHR43204:SF1">
    <property type="entry name" value="ABC TRANSPORTER I FAMILY MEMBER 6, CHLOROPLASTIC"/>
    <property type="match status" value="1"/>
</dbReference>
<dbReference type="SUPFAM" id="SSF52540">
    <property type="entry name" value="P-loop containing nucleoside triphosphate hydrolases"/>
    <property type="match status" value="1"/>
</dbReference>
<dbReference type="GO" id="GO:0016887">
    <property type="term" value="F:ATP hydrolysis activity"/>
    <property type="evidence" value="ECO:0007669"/>
    <property type="project" value="InterPro"/>
</dbReference>
<dbReference type="AlphaFoldDB" id="A0A1J0ETG3"/>
<sequence length="254" mass="27815">MLEINNLHASVEGREILRGITLRVEAGEVHAIMGPNGSGKSTLAQVLAGLETYEVSGEVLYDGQNLLAMTPEARAVAGIFLAFQYPVEIPGVGNLYFLRTALNAVRKQRGLEELDALDFLALAKERMALVEMDQRFMNRSVNVDFSGGEKKRNEIFQMAILEPRLAILDETDSGLDIDALRIVAAGVNALRSKDRALLVITHYQRLLDYIVPDRVHVMANGRIVQSGGKALAVELEKHGYASYEQDSAAPGARP</sequence>
<evidence type="ECO:0000313" key="6">
    <source>
        <dbReference type="Proteomes" id="UP000182567"/>
    </source>
</evidence>
<dbReference type="NCBIfam" id="TIGR01978">
    <property type="entry name" value="sufC"/>
    <property type="match status" value="1"/>
</dbReference>
<dbReference type="SMART" id="SM00382">
    <property type="entry name" value="AAA"/>
    <property type="match status" value="1"/>
</dbReference>
<dbReference type="InterPro" id="IPR027417">
    <property type="entry name" value="P-loop_NTPase"/>
</dbReference>
<evidence type="ECO:0000256" key="3">
    <source>
        <dbReference type="ARBA" id="ARBA00022840"/>
    </source>
</evidence>
<dbReference type="Proteomes" id="UP000182567">
    <property type="component" value="Chromosome"/>
</dbReference>
<keyword evidence="2" id="KW-0547">Nucleotide-binding</keyword>
<dbReference type="Gene3D" id="3.40.50.300">
    <property type="entry name" value="P-loop containing nucleotide triphosphate hydrolases"/>
    <property type="match status" value="1"/>
</dbReference>
<comment type="similarity">
    <text evidence="1">Belongs to the ABC transporter superfamily. Ycf16 family.</text>
</comment>
<reference evidence="6" key="1">
    <citation type="submission" date="2016-10" db="EMBL/GenBank/DDBJ databases">
        <title>Pseudomonas frederiksbergensis ERGS4:02 complete genome.</title>
        <authorList>
            <person name="Kumar R."/>
            <person name="Acharya V."/>
            <person name="Singh D."/>
        </authorList>
    </citation>
    <scope>NUCLEOTIDE SEQUENCE [LARGE SCALE GENOMIC DNA]</scope>
    <source>
        <strain evidence="6">ERGS4:02</strain>
    </source>
</reference>
<name>A0A1J0ETG3_9PSED</name>
<evidence type="ECO:0000313" key="5">
    <source>
        <dbReference type="EMBL" id="APC19076.1"/>
    </source>
</evidence>
<feature type="domain" description="ABC transporter" evidence="4">
    <location>
        <begin position="2"/>
        <end position="245"/>
    </location>
</feature>
<dbReference type="EMBL" id="CP017886">
    <property type="protein sequence ID" value="APC19076.1"/>
    <property type="molecule type" value="Genomic_DNA"/>
</dbReference>
<protein>
    <submittedName>
        <fullName evidence="5">Fe-S cluster assembly ATPase SufC</fullName>
    </submittedName>
</protein>
<evidence type="ECO:0000256" key="1">
    <source>
        <dbReference type="ARBA" id="ARBA00006216"/>
    </source>
</evidence>